<dbReference type="GO" id="GO:0005829">
    <property type="term" value="C:cytosol"/>
    <property type="evidence" value="ECO:0007669"/>
    <property type="project" value="TreeGrafter"/>
</dbReference>
<sequence length="138" mass="14737">MPLLRRVIGAVLRRVRQHQGRTLRDVAESAGVSLPYLSEVERGTKEASSEVLAAICRALGLPLPELLDEVRRELLRGTPAPRAGLAAPMQRVTLRCATQRGVDGGSGAGPVVRCAAGGRPRSMGRLRLSCRPGLLVRA</sequence>
<evidence type="ECO:0000256" key="1">
    <source>
        <dbReference type="ARBA" id="ARBA00023125"/>
    </source>
</evidence>
<dbReference type="InterPro" id="IPR050807">
    <property type="entry name" value="TransReg_Diox_bact_type"/>
</dbReference>
<keyword evidence="1" id="KW-0238">DNA-binding</keyword>
<evidence type="ECO:0000259" key="2">
    <source>
        <dbReference type="PROSITE" id="PS50943"/>
    </source>
</evidence>
<evidence type="ECO:0000313" key="3">
    <source>
        <dbReference type="EMBL" id="MBG0561014.1"/>
    </source>
</evidence>
<dbReference type="SUPFAM" id="SSF47413">
    <property type="entry name" value="lambda repressor-like DNA-binding domains"/>
    <property type="match status" value="1"/>
</dbReference>
<dbReference type="CDD" id="cd00093">
    <property type="entry name" value="HTH_XRE"/>
    <property type="match status" value="1"/>
</dbReference>
<keyword evidence="4" id="KW-1185">Reference proteome</keyword>
<dbReference type="GO" id="GO:0003677">
    <property type="term" value="F:DNA binding"/>
    <property type="evidence" value="ECO:0007669"/>
    <property type="project" value="UniProtKB-KW"/>
</dbReference>
<dbReference type="InterPro" id="IPR010982">
    <property type="entry name" value="Lambda_DNA-bd_dom_sf"/>
</dbReference>
<dbReference type="Gene3D" id="1.10.260.40">
    <property type="entry name" value="lambda repressor-like DNA-binding domains"/>
    <property type="match status" value="1"/>
</dbReference>
<dbReference type="RefSeq" id="WP_196412837.1">
    <property type="nucleotide sequence ID" value="NZ_JADQTO010000003.1"/>
</dbReference>
<proteinExistence type="predicted"/>
<dbReference type="Pfam" id="PF13560">
    <property type="entry name" value="HTH_31"/>
    <property type="match status" value="1"/>
</dbReference>
<accession>A0A931G036</accession>
<evidence type="ECO:0000313" key="4">
    <source>
        <dbReference type="Proteomes" id="UP000598146"/>
    </source>
</evidence>
<dbReference type="SMART" id="SM00530">
    <property type="entry name" value="HTH_XRE"/>
    <property type="match status" value="1"/>
</dbReference>
<dbReference type="PROSITE" id="PS50943">
    <property type="entry name" value="HTH_CROC1"/>
    <property type="match status" value="1"/>
</dbReference>
<organism evidence="3 4">
    <name type="scientific">Actinoplanes aureus</name>
    <dbReference type="NCBI Taxonomy" id="2792083"/>
    <lineage>
        <taxon>Bacteria</taxon>
        <taxon>Bacillati</taxon>
        <taxon>Actinomycetota</taxon>
        <taxon>Actinomycetes</taxon>
        <taxon>Micromonosporales</taxon>
        <taxon>Micromonosporaceae</taxon>
        <taxon>Actinoplanes</taxon>
    </lineage>
</organism>
<dbReference type="GO" id="GO:0003700">
    <property type="term" value="F:DNA-binding transcription factor activity"/>
    <property type="evidence" value="ECO:0007669"/>
    <property type="project" value="TreeGrafter"/>
</dbReference>
<dbReference type="Proteomes" id="UP000598146">
    <property type="component" value="Unassembled WGS sequence"/>
</dbReference>
<name>A0A931G036_9ACTN</name>
<dbReference type="InterPro" id="IPR001387">
    <property type="entry name" value="Cro/C1-type_HTH"/>
</dbReference>
<comment type="caution">
    <text evidence="3">The sequence shown here is derived from an EMBL/GenBank/DDBJ whole genome shotgun (WGS) entry which is preliminary data.</text>
</comment>
<reference evidence="3" key="1">
    <citation type="submission" date="2020-11" db="EMBL/GenBank/DDBJ databases">
        <title>Isolation and identification of active actinomycetes.</title>
        <authorList>
            <person name="Sun X."/>
        </authorList>
    </citation>
    <scope>NUCLEOTIDE SEQUENCE</scope>
    <source>
        <strain evidence="3">NEAU-A11</strain>
    </source>
</reference>
<dbReference type="AlphaFoldDB" id="A0A931G036"/>
<feature type="domain" description="HTH cro/C1-type" evidence="2">
    <location>
        <begin position="12"/>
        <end position="66"/>
    </location>
</feature>
<dbReference type="PANTHER" id="PTHR46797">
    <property type="entry name" value="HTH-TYPE TRANSCRIPTIONAL REGULATOR"/>
    <property type="match status" value="1"/>
</dbReference>
<dbReference type="PANTHER" id="PTHR46797:SF1">
    <property type="entry name" value="METHYLPHOSPHONATE SYNTHASE"/>
    <property type="match status" value="1"/>
</dbReference>
<gene>
    <name evidence="3" type="ORF">I4J89_06010</name>
</gene>
<dbReference type="EMBL" id="JADQTO010000003">
    <property type="protein sequence ID" value="MBG0561014.1"/>
    <property type="molecule type" value="Genomic_DNA"/>
</dbReference>
<protein>
    <submittedName>
        <fullName evidence="3">Helix-turn-helix domain-containing protein</fullName>
    </submittedName>
</protein>